<accession>A0A835PPJ4</accession>
<evidence type="ECO:0000313" key="10">
    <source>
        <dbReference type="Proteomes" id="UP000639772"/>
    </source>
</evidence>
<dbReference type="PRINTS" id="PR00463">
    <property type="entry name" value="EP450I"/>
</dbReference>
<dbReference type="Gene3D" id="1.10.630.10">
    <property type="entry name" value="Cytochrome P450"/>
    <property type="match status" value="1"/>
</dbReference>
<dbReference type="GO" id="GO:0005506">
    <property type="term" value="F:iron ion binding"/>
    <property type="evidence" value="ECO:0007669"/>
    <property type="project" value="InterPro"/>
</dbReference>
<dbReference type="InterPro" id="IPR036396">
    <property type="entry name" value="Cyt_P450_sf"/>
</dbReference>
<dbReference type="Pfam" id="PF00067">
    <property type="entry name" value="p450"/>
    <property type="match status" value="1"/>
</dbReference>
<dbReference type="InterPro" id="IPR001128">
    <property type="entry name" value="Cyt_P450"/>
</dbReference>
<dbReference type="PANTHER" id="PTHR47955">
    <property type="entry name" value="CYTOCHROME P450 FAMILY 71 PROTEIN"/>
    <property type="match status" value="1"/>
</dbReference>
<proteinExistence type="inferred from homology"/>
<sequence>MEMELAWLPSPSQNLVMFFFLALLLKRIYDARSYRGSKPKLPPGPWRMPFIGSIHQLVLSGEQTHHRFHSLAKKFGPLFHIKLGQVDFVVASSPTAARAVLNTNDHLLASRPNLLAVETIGYNSTGIGFSPYGPYWRQLRKICSQELLSVQKVRSFRFIRDQEAQKLVRGIRMAKGSSPVNLTEMFLSLSNRQITRAAFGMECENREKFLSAMKETIKLLPMLRVVDLFPPLSSLISLLDGSRFKMKRLRREMDLVLDEIIEEHQAKQNAGVKNETEEDLVDVLLRIQQKGDLQIPLTMDNVKAVILDMLVAATETTSNTMCWVMSELMRNPEAMRDVQLEVRKAFEGNKNIEETDIRNLHYLHRVVKETLRVHPPLPLLLPRTSNEATEMLGYTIPAGVRVVVNAWAIARDPTIWDQPETFRPDRFKGMEEQPKFGNNYDYMPFGAGRRMCPGMTFAFAGIEHFLALLLFHFDWEIPRHGSAPQELDMEEEFDGTLRRKRDLCLVAVPRDASFGY</sequence>
<evidence type="ECO:0000256" key="1">
    <source>
        <dbReference type="ARBA" id="ARBA00010617"/>
    </source>
</evidence>
<keyword evidence="6 8" id="KW-0503">Monooxygenase</keyword>
<evidence type="ECO:0008006" key="11">
    <source>
        <dbReference type="Google" id="ProtNLM"/>
    </source>
</evidence>
<evidence type="ECO:0000256" key="3">
    <source>
        <dbReference type="ARBA" id="ARBA00022723"/>
    </source>
</evidence>
<dbReference type="SUPFAM" id="SSF48264">
    <property type="entry name" value="Cytochrome P450"/>
    <property type="match status" value="1"/>
</dbReference>
<dbReference type="PRINTS" id="PR00385">
    <property type="entry name" value="P450"/>
</dbReference>
<keyword evidence="2 7" id="KW-0349">Heme</keyword>
<evidence type="ECO:0000313" key="9">
    <source>
        <dbReference type="EMBL" id="KAG0456553.1"/>
    </source>
</evidence>
<comment type="similarity">
    <text evidence="1 8">Belongs to the cytochrome P450 family.</text>
</comment>
<gene>
    <name evidence="9" type="ORF">HPP92_024341</name>
</gene>
<evidence type="ECO:0000256" key="7">
    <source>
        <dbReference type="PIRSR" id="PIRSR602401-1"/>
    </source>
</evidence>
<evidence type="ECO:0000256" key="8">
    <source>
        <dbReference type="RuleBase" id="RU000461"/>
    </source>
</evidence>
<dbReference type="OrthoDB" id="1470350at2759"/>
<dbReference type="FunFam" id="1.10.630.10:FF:000043">
    <property type="entry name" value="Cytochrome P450 99A2"/>
    <property type="match status" value="1"/>
</dbReference>
<dbReference type="Proteomes" id="UP000639772">
    <property type="component" value="Chromosome 13"/>
</dbReference>
<reference evidence="9 10" key="1">
    <citation type="journal article" date="2020" name="Nat. Food">
        <title>A phased Vanilla planifolia genome enables genetic improvement of flavour and production.</title>
        <authorList>
            <person name="Hasing T."/>
            <person name="Tang H."/>
            <person name="Brym M."/>
            <person name="Khazi F."/>
            <person name="Huang T."/>
            <person name="Chambers A.H."/>
        </authorList>
    </citation>
    <scope>NUCLEOTIDE SEQUENCE [LARGE SCALE GENOMIC DNA]</scope>
    <source>
        <tissue evidence="9">Leaf</tissue>
    </source>
</reference>
<feature type="binding site" description="axial binding residue" evidence="7">
    <location>
        <position position="452"/>
    </location>
    <ligand>
        <name>heme</name>
        <dbReference type="ChEBI" id="CHEBI:30413"/>
    </ligand>
    <ligandPart>
        <name>Fe</name>
        <dbReference type="ChEBI" id="CHEBI:18248"/>
    </ligandPart>
</feature>
<evidence type="ECO:0000256" key="4">
    <source>
        <dbReference type="ARBA" id="ARBA00023002"/>
    </source>
</evidence>
<dbReference type="CDD" id="cd11072">
    <property type="entry name" value="CYP71-like"/>
    <property type="match status" value="1"/>
</dbReference>
<keyword evidence="3 7" id="KW-0479">Metal-binding</keyword>
<organism evidence="9 10">
    <name type="scientific">Vanilla planifolia</name>
    <name type="common">Vanilla</name>
    <dbReference type="NCBI Taxonomy" id="51239"/>
    <lineage>
        <taxon>Eukaryota</taxon>
        <taxon>Viridiplantae</taxon>
        <taxon>Streptophyta</taxon>
        <taxon>Embryophyta</taxon>
        <taxon>Tracheophyta</taxon>
        <taxon>Spermatophyta</taxon>
        <taxon>Magnoliopsida</taxon>
        <taxon>Liliopsida</taxon>
        <taxon>Asparagales</taxon>
        <taxon>Orchidaceae</taxon>
        <taxon>Vanilloideae</taxon>
        <taxon>Vanilleae</taxon>
        <taxon>Vanilla</taxon>
    </lineage>
</organism>
<protein>
    <recommendedName>
        <fullName evidence="11">Cytochrome P450</fullName>
    </recommendedName>
</protein>
<keyword evidence="5 7" id="KW-0408">Iron</keyword>
<evidence type="ECO:0000256" key="6">
    <source>
        <dbReference type="ARBA" id="ARBA00023033"/>
    </source>
</evidence>
<dbReference type="GO" id="GO:0020037">
    <property type="term" value="F:heme binding"/>
    <property type="evidence" value="ECO:0007669"/>
    <property type="project" value="InterPro"/>
</dbReference>
<evidence type="ECO:0000256" key="5">
    <source>
        <dbReference type="ARBA" id="ARBA00023004"/>
    </source>
</evidence>
<evidence type="ECO:0000256" key="2">
    <source>
        <dbReference type="ARBA" id="ARBA00022617"/>
    </source>
</evidence>
<dbReference type="PANTHER" id="PTHR47955:SF8">
    <property type="entry name" value="CYTOCHROME P450 71D11-LIKE"/>
    <property type="match status" value="1"/>
</dbReference>
<comment type="caution">
    <text evidence="9">The sequence shown here is derived from an EMBL/GenBank/DDBJ whole genome shotgun (WGS) entry which is preliminary data.</text>
</comment>
<dbReference type="GO" id="GO:0016705">
    <property type="term" value="F:oxidoreductase activity, acting on paired donors, with incorporation or reduction of molecular oxygen"/>
    <property type="evidence" value="ECO:0007669"/>
    <property type="project" value="InterPro"/>
</dbReference>
<keyword evidence="4 8" id="KW-0560">Oxidoreductase</keyword>
<dbReference type="PROSITE" id="PS00086">
    <property type="entry name" value="CYTOCHROME_P450"/>
    <property type="match status" value="1"/>
</dbReference>
<name>A0A835PPJ4_VANPL</name>
<dbReference type="EMBL" id="JADCNM010000013">
    <property type="protein sequence ID" value="KAG0456553.1"/>
    <property type="molecule type" value="Genomic_DNA"/>
</dbReference>
<dbReference type="AlphaFoldDB" id="A0A835PPJ4"/>
<dbReference type="InterPro" id="IPR002401">
    <property type="entry name" value="Cyt_P450_E_grp-I"/>
</dbReference>
<dbReference type="GO" id="GO:0004497">
    <property type="term" value="F:monooxygenase activity"/>
    <property type="evidence" value="ECO:0007669"/>
    <property type="project" value="UniProtKB-KW"/>
</dbReference>
<comment type="cofactor">
    <cofactor evidence="7">
        <name>heme</name>
        <dbReference type="ChEBI" id="CHEBI:30413"/>
    </cofactor>
</comment>
<dbReference type="InterPro" id="IPR017972">
    <property type="entry name" value="Cyt_P450_CS"/>
</dbReference>